<dbReference type="Proteomes" id="UP000249396">
    <property type="component" value="Unassembled WGS sequence"/>
</dbReference>
<reference evidence="2 3" key="1">
    <citation type="journal article" date="2018" name="Aquat. Microb. Ecol.">
        <title>Gammaproteobacterial methanotrophs dominate.</title>
        <authorList>
            <person name="Rissanen A.J."/>
            <person name="Saarenheimo J."/>
            <person name="Tiirola M."/>
            <person name="Peura S."/>
            <person name="Aalto S.L."/>
            <person name="Karvinen A."/>
            <person name="Nykanen H."/>
        </authorList>
    </citation>
    <scope>NUCLEOTIDE SEQUENCE [LARGE SCALE GENOMIC DNA]</scope>
    <source>
        <strain evidence="2">AMbin10</strain>
    </source>
</reference>
<proteinExistence type="predicted"/>
<evidence type="ECO:0000313" key="2">
    <source>
        <dbReference type="EMBL" id="PZN83609.1"/>
    </source>
</evidence>
<name>A0A2W4RQ97_9GAMM</name>
<evidence type="ECO:0000313" key="3">
    <source>
        <dbReference type="Proteomes" id="UP000249396"/>
    </source>
</evidence>
<sequence length="59" mass="6434">MTAAEIIAEYELFAAQRRAQKEAIGENDQFAQLEAAAKLLTGTQPKGKNKRNQDGQVDG</sequence>
<comment type="caution">
    <text evidence="2">The sequence shown here is derived from an EMBL/GenBank/DDBJ whole genome shotgun (WGS) entry which is preliminary data.</text>
</comment>
<protein>
    <submittedName>
        <fullName evidence="2">Uncharacterized protein</fullName>
    </submittedName>
</protein>
<dbReference type="EMBL" id="QJPH01000182">
    <property type="protein sequence ID" value="PZN83609.1"/>
    <property type="molecule type" value="Genomic_DNA"/>
</dbReference>
<feature type="region of interest" description="Disordered" evidence="1">
    <location>
        <begin position="39"/>
        <end position="59"/>
    </location>
</feature>
<gene>
    <name evidence="2" type="ORF">DM484_04015</name>
</gene>
<organism evidence="2 3">
    <name type="scientific">Candidatus Methylumidiphilus alinenensis</name>
    <dbReference type="NCBI Taxonomy" id="2202197"/>
    <lineage>
        <taxon>Bacteria</taxon>
        <taxon>Pseudomonadati</taxon>
        <taxon>Pseudomonadota</taxon>
        <taxon>Gammaproteobacteria</taxon>
        <taxon>Methylococcales</taxon>
        <taxon>Candidatus Methylumidiphilus</taxon>
    </lineage>
</organism>
<evidence type="ECO:0000256" key="1">
    <source>
        <dbReference type="SAM" id="MobiDB-lite"/>
    </source>
</evidence>
<dbReference type="AlphaFoldDB" id="A0A2W4RQ97"/>
<accession>A0A2W4RQ97</accession>